<feature type="repeat" description="WD" evidence="6">
    <location>
        <begin position="208"/>
        <end position="250"/>
    </location>
</feature>
<keyword evidence="7" id="KW-0175">Coiled coil</keyword>
<protein>
    <recommendedName>
        <fullName evidence="5">WD repeat-containing protein 37</fullName>
    </recommendedName>
</protein>
<dbReference type="Gene3D" id="2.130.10.10">
    <property type="entry name" value="YVTN repeat-like/Quinoprotein amine dehydrogenase"/>
    <property type="match status" value="2"/>
</dbReference>
<dbReference type="InterPro" id="IPR001680">
    <property type="entry name" value="WD40_rpt"/>
</dbReference>
<keyword evidence="6" id="KW-0853">WD repeat</keyword>
<evidence type="ECO:0000256" key="5">
    <source>
        <dbReference type="ARBA" id="ARBA00040954"/>
    </source>
</evidence>
<reference evidence="8" key="1">
    <citation type="submission" date="2020-11" db="EMBL/GenBank/DDBJ databases">
        <authorList>
            <person name="Tran Van P."/>
        </authorList>
    </citation>
    <scope>NUCLEOTIDE SEQUENCE</scope>
</reference>
<accession>A0A7R9D5P4</accession>
<sequence>MIHAVRNASGIRKEVLEKKKKIEIDLSQKRKTASEEIRKLEVKRTVLQKAKDMPHDIQNNASKPPKSKRINIPRVHSNIENEIQNFQSAGFRPDIEGDSILPSALRSRLQDLFGQIEKEFETLYTENLNLQEKVDTLNERLERESYIGDKQSYDLTDFDNASSKAFSKPKFSGSSQKVKTAHKLKAQTSKIVSSFKGPTVSCSLVREFTGHKDGIWEVNVARPGQPIIGTASADHTACIWSIETGRCLLQYQGHTGSVNSIRFHPSRDLVLTSSGDQAAHIWQAAVNWDLPKAHSSEEELDTCEKSEDMEVCEGTPNLRTPLCELVGHNGVVMAADWLPGGDQVITASWDRTANLFDAETGELMHSLSEVVSLTILAPVDLLQQQTITPQHIAALSNIELKQPEVQLPTPEPSHAHRKKRRVICANMLRCQPRLANSYNCSFAHI</sequence>
<dbReference type="SUPFAM" id="SSF50978">
    <property type="entry name" value="WD40 repeat-like"/>
    <property type="match status" value="1"/>
</dbReference>
<dbReference type="Pfam" id="PF00400">
    <property type="entry name" value="WD40"/>
    <property type="match status" value="3"/>
</dbReference>
<evidence type="ECO:0000256" key="1">
    <source>
        <dbReference type="ARBA" id="ARBA00004123"/>
    </source>
</evidence>
<dbReference type="PROSITE" id="PS50294">
    <property type="entry name" value="WD_REPEATS_REGION"/>
    <property type="match status" value="1"/>
</dbReference>
<gene>
    <name evidence="8" type="ORF">TPSB3V08_LOCUS5970</name>
</gene>
<dbReference type="PANTHER" id="PTHR19855:SF12">
    <property type="entry name" value="WD REPEAT-CONTAINING PROTEIN 37"/>
    <property type="match status" value="1"/>
</dbReference>
<feature type="repeat" description="WD" evidence="6">
    <location>
        <begin position="325"/>
        <end position="366"/>
    </location>
</feature>
<dbReference type="GO" id="GO:0005737">
    <property type="term" value="C:cytoplasm"/>
    <property type="evidence" value="ECO:0007669"/>
    <property type="project" value="UniProtKB-SubCell"/>
</dbReference>
<organism evidence="8">
    <name type="scientific">Timema poppense</name>
    <name type="common">Walking stick</name>
    <dbReference type="NCBI Taxonomy" id="170557"/>
    <lineage>
        <taxon>Eukaryota</taxon>
        <taxon>Metazoa</taxon>
        <taxon>Ecdysozoa</taxon>
        <taxon>Arthropoda</taxon>
        <taxon>Hexapoda</taxon>
        <taxon>Insecta</taxon>
        <taxon>Pterygota</taxon>
        <taxon>Neoptera</taxon>
        <taxon>Polyneoptera</taxon>
        <taxon>Phasmatodea</taxon>
        <taxon>Timematodea</taxon>
        <taxon>Timematoidea</taxon>
        <taxon>Timematidae</taxon>
        <taxon>Timema</taxon>
    </lineage>
</organism>
<dbReference type="InterPro" id="IPR015943">
    <property type="entry name" value="WD40/YVTN_repeat-like_dom_sf"/>
</dbReference>
<feature type="coiled-coil region" evidence="7">
    <location>
        <begin position="23"/>
        <end position="50"/>
    </location>
</feature>
<dbReference type="AlphaFoldDB" id="A0A7R9D5P4"/>
<dbReference type="SMART" id="SM00320">
    <property type="entry name" value="WD40"/>
    <property type="match status" value="3"/>
</dbReference>
<comment type="subcellular location">
    <subcellularLocation>
        <location evidence="2">Cytoplasm</location>
    </subcellularLocation>
    <subcellularLocation>
        <location evidence="1">Nucleus</location>
    </subcellularLocation>
</comment>
<dbReference type="PANTHER" id="PTHR19855">
    <property type="entry name" value="WD40 REPEAT PROTEIN 12, 37"/>
    <property type="match status" value="1"/>
</dbReference>
<feature type="repeat" description="WD" evidence="6">
    <location>
        <begin position="251"/>
        <end position="283"/>
    </location>
</feature>
<proteinExistence type="predicted"/>
<evidence type="ECO:0000256" key="3">
    <source>
        <dbReference type="ARBA" id="ARBA00022490"/>
    </source>
</evidence>
<keyword evidence="3" id="KW-0963">Cytoplasm</keyword>
<dbReference type="EMBL" id="OD003350">
    <property type="protein sequence ID" value="CAD7407606.1"/>
    <property type="molecule type" value="Genomic_DNA"/>
</dbReference>
<name>A0A7R9D5P4_TIMPO</name>
<evidence type="ECO:0000256" key="4">
    <source>
        <dbReference type="ARBA" id="ARBA00023242"/>
    </source>
</evidence>
<evidence type="ECO:0000256" key="2">
    <source>
        <dbReference type="ARBA" id="ARBA00004496"/>
    </source>
</evidence>
<keyword evidence="4" id="KW-0539">Nucleus</keyword>
<dbReference type="PROSITE" id="PS50082">
    <property type="entry name" value="WD_REPEATS_2"/>
    <property type="match status" value="3"/>
</dbReference>
<evidence type="ECO:0000256" key="7">
    <source>
        <dbReference type="SAM" id="Coils"/>
    </source>
</evidence>
<evidence type="ECO:0000313" key="8">
    <source>
        <dbReference type="EMBL" id="CAD7407606.1"/>
    </source>
</evidence>
<dbReference type="InterPro" id="IPR036322">
    <property type="entry name" value="WD40_repeat_dom_sf"/>
</dbReference>
<dbReference type="GO" id="GO:0005634">
    <property type="term" value="C:nucleus"/>
    <property type="evidence" value="ECO:0007669"/>
    <property type="project" value="UniProtKB-SubCell"/>
</dbReference>
<evidence type="ECO:0000256" key="6">
    <source>
        <dbReference type="PROSITE-ProRule" id="PRU00221"/>
    </source>
</evidence>